<evidence type="ECO:0000256" key="5">
    <source>
        <dbReference type="ARBA" id="ARBA00005028"/>
    </source>
</evidence>
<gene>
    <name evidence="14" type="ORF">PACLA_8A028532</name>
</gene>
<evidence type="ECO:0000313" key="15">
    <source>
        <dbReference type="Proteomes" id="UP001152795"/>
    </source>
</evidence>
<name>A0A7D9IMN7_PARCT</name>
<comment type="caution">
    <text evidence="14">The sequence shown here is derived from an EMBL/GenBank/DDBJ whole genome shotgun (WGS) entry which is preliminary data.</text>
</comment>
<evidence type="ECO:0000256" key="12">
    <source>
        <dbReference type="ARBA" id="ARBA00045743"/>
    </source>
</evidence>
<sequence>MVSQITKELFGTTDDGQEVYKFVIENKNGLALEVISYGAIIVGIKCPDKNGKFDDITLGFDDFEGYYRLNAPYFCATIGRVCNRIAYGKFQIDGISYQVPVNDPPNSLHGGWKGFDKFVWDYQINSNSVTFSRTSSDGEEGYPGNLTIQATYGLNDDNEIHFNVTATTDKATIINITNHAYFNLAGQTDATILNHVAEITAESYLPLNDYSIPTGEIVSVKDASAFDFTTAKEFGRDITQTPNDGYDNNYCITNPGDITKLLARVTELNSGRGIEIYTTQPGVQLYTTNGLDGGLVGKNGIAYPKYGAFCLETQNWPDAINHENFPNSILRPGETYNHTTVYKLLVVDTK</sequence>
<evidence type="ECO:0000256" key="7">
    <source>
        <dbReference type="ARBA" id="ARBA00011245"/>
    </source>
</evidence>
<dbReference type="PANTHER" id="PTHR10091">
    <property type="entry name" value="ALDOSE-1-EPIMERASE"/>
    <property type="match status" value="1"/>
</dbReference>
<evidence type="ECO:0000256" key="1">
    <source>
        <dbReference type="ARBA" id="ARBA00001614"/>
    </source>
</evidence>
<proteinExistence type="inferred from homology"/>
<comment type="catalytic activity">
    <reaction evidence="1 13">
        <text>alpha-D-glucose = beta-D-glucose</text>
        <dbReference type="Rhea" id="RHEA:10264"/>
        <dbReference type="ChEBI" id="CHEBI:15903"/>
        <dbReference type="ChEBI" id="CHEBI:17925"/>
        <dbReference type="EC" id="5.1.3.3"/>
    </reaction>
</comment>
<dbReference type="SUPFAM" id="SSF74650">
    <property type="entry name" value="Galactose mutarotase-like"/>
    <property type="match status" value="1"/>
</dbReference>
<dbReference type="GO" id="GO:0004034">
    <property type="term" value="F:aldose 1-epimerase activity"/>
    <property type="evidence" value="ECO:0007669"/>
    <property type="project" value="UniProtKB-EC"/>
</dbReference>
<comment type="subunit">
    <text evidence="7">Monomer.</text>
</comment>
<evidence type="ECO:0000256" key="8">
    <source>
        <dbReference type="ARBA" id="ARBA00022490"/>
    </source>
</evidence>
<dbReference type="GO" id="GO:0033499">
    <property type="term" value="P:galactose catabolic process via UDP-galactose, Leloir pathway"/>
    <property type="evidence" value="ECO:0007669"/>
    <property type="project" value="TreeGrafter"/>
</dbReference>
<dbReference type="PIRSF" id="PIRSF005096">
    <property type="entry name" value="GALM"/>
    <property type="match status" value="1"/>
</dbReference>
<comment type="catalytic activity">
    <reaction evidence="2">
        <text>alpha-D-galactose = beta-D-galactose</text>
        <dbReference type="Rhea" id="RHEA:28675"/>
        <dbReference type="ChEBI" id="CHEBI:27667"/>
        <dbReference type="ChEBI" id="CHEBI:28061"/>
        <dbReference type="EC" id="5.1.3.3"/>
    </reaction>
    <physiologicalReaction direction="right-to-left" evidence="2">
        <dbReference type="Rhea" id="RHEA:28677"/>
    </physiologicalReaction>
</comment>
<keyword evidence="10 13" id="KW-0413">Isomerase</keyword>
<dbReference type="OrthoDB" id="274691at2759"/>
<keyword evidence="8" id="KW-0963">Cytoplasm</keyword>
<evidence type="ECO:0000256" key="3">
    <source>
        <dbReference type="ARBA" id="ARBA00004496"/>
    </source>
</evidence>
<keyword evidence="11 13" id="KW-0119">Carbohydrate metabolism</keyword>
<comment type="pathway">
    <text evidence="4">Carbohydrate metabolism; galactose metabolism.</text>
</comment>
<accession>A0A7D9IMN7</accession>
<dbReference type="InterPro" id="IPR047215">
    <property type="entry name" value="Galactose_mutarotase-like"/>
</dbReference>
<dbReference type="EMBL" id="CACRXK020008231">
    <property type="protein sequence ID" value="CAB4014278.1"/>
    <property type="molecule type" value="Genomic_DNA"/>
</dbReference>
<evidence type="ECO:0000256" key="11">
    <source>
        <dbReference type="ARBA" id="ARBA00023277"/>
    </source>
</evidence>
<evidence type="ECO:0000256" key="13">
    <source>
        <dbReference type="PIRNR" id="PIRNR005096"/>
    </source>
</evidence>
<protein>
    <recommendedName>
        <fullName evidence="13">Aldose 1-epimerase</fullName>
        <ecNumber evidence="13">5.1.3.3</ecNumber>
    </recommendedName>
</protein>
<evidence type="ECO:0000256" key="9">
    <source>
        <dbReference type="ARBA" id="ARBA00022553"/>
    </source>
</evidence>
<dbReference type="InterPro" id="IPR011013">
    <property type="entry name" value="Gal_mutarotase_sf_dom"/>
</dbReference>
<keyword evidence="9" id="KW-0597">Phosphoprotein</keyword>
<evidence type="ECO:0000313" key="14">
    <source>
        <dbReference type="EMBL" id="CAB4014278.1"/>
    </source>
</evidence>
<evidence type="ECO:0000256" key="2">
    <source>
        <dbReference type="ARBA" id="ARBA00001712"/>
    </source>
</evidence>
<dbReference type="InterPro" id="IPR018052">
    <property type="entry name" value="Ald1_epimerase_CS"/>
</dbReference>
<dbReference type="FunFam" id="2.70.98.10:FF:000003">
    <property type="entry name" value="Aldose 1-epimerase"/>
    <property type="match status" value="1"/>
</dbReference>
<organism evidence="14 15">
    <name type="scientific">Paramuricea clavata</name>
    <name type="common">Red gorgonian</name>
    <name type="synonym">Violescent sea-whip</name>
    <dbReference type="NCBI Taxonomy" id="317549"/>
    <lineage>
        <taxon>Eukaryota</taxon>
        <taxon>Metazoa</taxon>
        <taxon>Cnidaria</taxon>
        <taxon>Anthozoa</taxon>
        <taxon>Octocorallia</taxon>
        <taxon>Malacalcyonacea</taxon>
        <taxon>Plexauridae</taxon>
        <taxon>Paramuricea</taxon>
    </lineage>
</organism>
<comment type="function">
    <text evidence="12">Mutarotase that catalyzes the interconversion of beta-D-galactose and alpha-D-galactose during galactose metabolism. Beta-D-galactose is metabolized in the liver into glucose 1-phosphate, the primary metabolic fuel, by the action of four enzymes that constitute the Leloir pathway: GALM, GALK1 (galactokinase), GALT (galactose-1-phosphate uridylyltransferase) and GALE (UDP-galactose-4'-epimerase). Involved in the maintenance of the equilibrium between the beta- and alpha-anomers of galactose, therefore ensuring a sufficient supply of the alpha-anomer for GALK1. Also active on D-glucose although shows a preference for galactose over glucose.</text>
</comment>
<dbReference type="GO" id="GO:0005737">
    <property type="term" value="C:cytoplasm"/>
    <property type="evidence" value="ECO:0007669"/>
    <property type="project" value="UniProtKB-SubCell"/>
</dbReference>
<dbReference type="InterPro" id="IPR014718">
    <property type="entry name" value="GH-type_carb-bd"/>
</dbReference>
<dbReference type="NCBIfam" id="NF008277">
    <property type="entry name" value="PRK11055.1"/>
    <property type="match status" value="1"/>
</dbReference>
<dbReference type="Gene3D" id="2.70.98.10">
    <property type="match status" value="1"/>
</dbReference>
<dbReference type="AlphaFoldDB" id="A0A7D9IMN7"/>
<dbReference type="CDD" id="cd09019">
    <property type="entry name" value="galactose_mutarotase_like"/>
    <property type="match status" value="1"/>
</dbReference>
<comment type="pathway">
    <text evidence="5 13">Carbohydrate metabolism; hexose metabolism.</text>
</comment>
<dbReference type="UniPathway" id="UPA00242"/>
<dbReference type="GO" id="GO:0006006">
    <property type="term" value="P:glucose metabolic process"/>
    <property type="evidence" value="ECO:0007669"/>
    <property type="project" value="TreeGrafter"/>
</dbReference>
<dbReference type="InterPro" id="IPR015443">
    <property type="entry name" value="Aldose_1-epimerase"/>
</dbReference>
<evidence type="ECO:0000256" key="4">
    <source>
        <dbReference type="ARBA" id="ARBA00004947"/>
    </source>
</evidence>
<dbReference type="Proteomes" id="UP001152795">
    <property type="component" value="Unassembled WGS sequence"/>
</dbReference>
<dbReference type="GO" id="GO:0030246">
    <property type="term" value="F:carbohydrate binding"/>
    <property type="evidence" value="ECO:0007669"/>
    <property type="project" value="InterPro"/>
</dbReference>
<comment type="similarity">
    <text evidence="6 13">Belongs to the aldose epimerase family.</text>
</comment>
<evidence type="ECO:0000256" key="10">
    <source>
        <dbReference type="ARBA" id="ARBA00023235"/>
    </source>
</evidence>
<dbReference type="PROSITE" id="PS00545">
    <property type="entry name" value="ALDOSE_1_EPIMERASE"/>
    <property type="match status" value="1"/>
</dbReference>
<dbReference type="PANTHER" id="PTHR10091:SF0">
    <property type="entry name" value="GALACTOSE MUTAROTASE"/>
    <property type="match status" value="1"/>
</dbReference>
<reference evidence="14" key="1">
    <citation type="submission" date="2020-04" db="EMBL/GenBank/DDBJ databases">
        <authorList>
            <person name="Alioto T."/>
            <person name="Alioto T."/>
            <person name="Gomez Garrido J."/>
        </authorList>
    </citation>
    <scope>NUCLEOTIDE SEQUENCE</scope>
    <source>
        <strain evidence="14">A484AB</strain>
    </source>
</reference>
<keyword evidence="15" id="KW-1185">Reference proteome</keyword>
<dbReference type="UniPathway" id="UPA00214"/>
<evidence type="ECO:0000256" key="6">
    <source>
        <dbReference type="ARBA" id="ARBA00006206"/>
    </source>
</evidence>
<dbReference type="Pfam" id="PF01263">
    <property type="entry name" value="Aldose_epim"/>
    <property type="match status" value="1"/>
</dbReference>
<dbReference type="EC" id="5.1.3.3" evidence="13"/>
<dbReference type="InterPro" id="IPR008183">
    <property type="entry name" value="Aldose_1/G6P_1-epimerase"/>
</dbReference>
<comment type="subcellular location">
    <subcellularLocation>
        <location evidence="3">Cytoplasm</location>
    </subcellularLocation>
</comment>